<feature type="transmembrane region" description="Helical" evidence="5">
    <location>
        <begin position="51"/>
        <end position="69"/>
    </location>
</feature>
<feature type="transmembrane region" description="Helical" evidence="5">
    <location>
        <begin position="81"/>
        <end position="100"/>
    </location>
</feature>
<dbReference type="SUPFAM" id="SSF103473">
    <property type="entry name" value="MFS general substrate transporter"/>
    <property type="match status" value="1"/>
</dbReference>
<dbReference type="Proteomes" id="UP000741360">
    <property type="component" value="Unassembled WGS sequence"/>
</dbReference>
<evidence type="ECO:0000256" key="2">
    <source>
        <dbReference type="ARBA" id="ARBA00022692"/>
    </source>
</evidence>
<keyword evidence="5" id="KW-1003">Cell membrane</keyword>
<reference evidence="6" key="1">
    <citation type="submission" date="2020-07" db="EMBL/GenBank/DDBJ databases">
        <title>Huge and variable diversity of episymbiotic CPR bacteria and DPANN archaea in groundwater ecosystems.</title>
        <authorList>
            <person name="He C.Y."/>
            <person name="Keren R."/>
            <person name="Whittaker M."/>
            <person name="Farag I.F."/>
            <person name="Doudna J."/>
            <person name="Cate J.H.D."/>
            <person name="Banfield J.F."/>
        </authorList>
    </citation>
    <scope>NUCLEOTIDE SEQUENCE</scope>
    <source>
        <strain evidence="6">NC_groundwater_717_Ag_S-0.2um_59_8</strain>
    </source>
</reference>
<dbReference type="InterPro" id="IPR051598">
    <property type="entry name" value="TSUP/Inactive_protease-like"/>
</dbReference>
<dbReference type="PANTHER" id="PTHR43701">
    <property type="entry name" value="MEMBRANE TRANSPORTER PROTEIN MJ0441-RELATED"/>
    <property type="match status" value="1"/>
</dbReference>
<evidence type="ECO:0000313" key="7">
    <source>
        <dbReference type="Proteomes" id="UP000741360"/>
    </source>
</evidence>
<comment type="similarity">
    <text evidence="5">Belongs to the 4-toluene sulfonate uptake permease (TSUP) (TC 2.A.102) family.</text>
</comment>
<dbReference type="GO" id="GO:0005886">
    <property type="term" value="C:plasma membrane"/>
    <property type="evidence" value="ECO:0007669"/>
    <property type="project" value="UniProtKB-SubCell"/>
</dbReference>
<dbReference type="Pfam" id="PF01925">
    <property type="entry name" value="TauE"/>
    <property type="match status" value="1"/>
</dbReference>
<evidence type="ECO:0000256" key="4">
    <source>
        <dbReference type="ARBA" id="ARBA00023136"/>
    </source>
</evidence>
<feature type="transmembrane region" description="Helical" evidence="5">
    <location>
        <begin position="12"/>
        <end position="39"/>
    </location>
</feature>
<feature type="transmembrane region" description="Helical" evidence="5">
    <location>
        <begin position="206"/>
        <end position="225"/>
    </location>
</feature>
<name>A0A932LZQ4_UNCTE</name>
<dbReference type="PANTHER" id="PTHR43701:SF13">
    <property type="entry name" value="MEMBRANE TRANSPORTER PROTEIN YRKJ-RELATED"/>
    <property type="match status" value="1"/>
</dbReference>
<accession>A0A932LZQ4</accession>
<dbReference type="InterPro" id="IPR036259">
    <property type="entry name" value="MFS_trans_sf"/>
</dbReference>
<keyword evidence="3 5" id="KW-1133">Transmembrane helix</keyword>
<proteinExistence type="inferred from homology"/>
<evidence type="ECO:0000256" key="5">
    <source>
        <dbReference type="RuleBase" id="RU363041"/>
    </source>
</evidence>
<comment type="subcellular location">
    <subcellularLocation>
        <location evidence="5">Cell membrane</location>
        <topology evidence="5">Multi-pass membrane protein</topology>
    </subcellularLocation>
    <subcellularLocation>
        <location evidence="1">Membrane</location>
        <topology evidence="1">Multi-pass membrane protein</topology>
    </subcellularLocation>
</comment>
<dbReference type="EMBL" id="JACPSX010000067">
    <property type="protein sequence ID" value="MBI3014227.1"/>
    <property type="molecule type" value="Genomic_DNA"/>
</dbReference>
<comment type="caution">
    <text evidence="6">The sequence shown here is derived from an EMBL/GenBank/DDBJ whole genome shotgun (WGS) entry which is preliminary data.</text>
</comment>
<feature type="transmembrane region" description="Helical" evidence="5">
    <location>
        <begin position="107"/>
        <end position="125"/>
    </location>
</feature>
<keyword evidence="2 5" id="KW-0812">Transmembrane</keyword>
<gene>
    <name evidence="6" type="ORF">HYY65_03970</name>
</gene>
<evidence type="ECO:0000256" key="1">
    <source>
        <dbReference type="ARBA" id="ARBA00004141"/>
    </source>
</evidence>
<feature type="transmembrane region" description="Helical" evidence="5">
    <location>
        <begin position="237"/>
        <end position="255"/>
    </location>
</feature>
<sequence>MTAELAGSLAGLGLAGGLLAGLLGIGGGIIMAPLLLYVPPLLHVGAFDMKVVAGLTMVQSLAASLSGVVAHRQFDRVHPNLVLTMGTSSVAASFLGALASRHTEARALLAIFAGMAVVAAVLMILPKKEQSPAPGEELRFCRLLAAGSGLVIGFLGGLVGQSGAFIIVPTLIFVLKIPTRMALGSSLAIVFLSALAGTLGKALGGQIHWEMALFLSAGALGGGWLGGMWSQRVKAPVLRTLLALLIAFAAIRMWWGVFQG</sequence>
<dbReference type="AlphaFoldDB" id="A0A932LZQ4"/>
<feature type="transmembrane region" description="Helical" evidence="5">
    <location>
        <begin position="145"/>
        <end position="175"/>
    </location>
</feature>
<protein>
    <recommendedName>
        <fullName evidence="5">Probable membrane transporter protein</fullName>
    </recommendedName>
</protein>
<dbReference type="InterPro" id="IPR002781">
    <property type="entry name" value="TM_pro_TauE-like"/>
</dbReference>
<keyword evidence="4 5" id="KW-0472">Membrane</keyword>
<evidence type="ECO:0000313" key="6">
    <source>
        <dbReference type="EMBL" id="MBI3014227.1"/>
    </source>
</evidence>
<evidence type="ECO:0000256" key="3">
    <source>
        <dbReference type="ARBA" id="ARBA00022989"/>
    </source>
</evidence>
<organism evidence="6 7">
    <name type="scientific">Tectimicrobiota bacterium</name>
    <dbReference type="NCBI Taxonomy" id="2528274"/>
    <lineage>
        <taxon>Bacteria</taxon>
        <taxon>Pseudomonadati</taxon>
        <taxon>Nitrospinota/Tectimicrobiota group</taxon>
        <taxon>Candidatus Tectimicrobiota</taxon>
    </lineage>
</organism>
<feature type="transmembrane region" description="Helical" evidence="5">
    <location>
        <begin position="182"/>
        <end position="200"/>
    </location>
</feature>